<proteinExistence type="predicted"/>
<name>A0A0M6ZZE3_9HYPH</name>
<dbReference type="AlphaFoldDB" id="A0A0M6ZZE3"/>
<evidence type="ECO:0000313" key="2">
    <source>
        <dbReference type="Proteomes" id="UP000053235"/>
    </source>
</evidence>
<dbReference type="EMBL" id="CXWD01000004">
    <property type="protein sequence ID" value="CTQ67420.1"/>
    <property type="molecule type" value="Genomic_DNA"/>
</dbReference>
<dbReference type="Pfam" id="PF04325">
    <property type="entry name" value="DUF465"/>
    <property type="match status" value="1"/>
</dbReference>
<protein>
    <recommendedName>
        <fullName evidence="3">DUF465 domain-containing protein</fullName>
    </recommendedName>
</protein>
<evidence type="ECO:0000313" key="1">
    <source>
        <dbReference type="EMBL" id="CTQ67420.1"/>
    </source>
</evidence>
<dbReference type="Proteomes" id="UP000053235">
    <property type="component" value="Unassembled WGS sequence"/>
</dbReference>
<gene>
    <name evidence="1" type="ORF">LAX5112_01382</name>
</gene>
<sequence length="84" mass="9390">MSHVPHELHEEFPDAADALHTLKTTDAHFARLAEEYHTINREVHRIETDVTPASDEVLEDLKKKRLHLKDQIAAMLAAAANAGS</sequence>
<organism evidence="1 2">
    <name type="scientific">Roseibium alexandrii</name>
    <dbReference type="NCBI Taxonomy" id="388408"/>
    <lineage>
        <taxon>Bacteria</taxon>
        <taxon>Pseudomonadati</taxon>
        <taxon>Pseudomonadota</taxon>
        <taxon>Alphaproteobacteria</taxon>
        <taxon>Hyphomicrobiales</taxon>
        <taxon>Stappiaceae</taxon>
        <taxon>Roseibium</taxon>
    </lineage>
</organism>
<dbReference type="STRING" id="388408.LAX5112_01382"/>
<keyword evidence="2" id="KW-1185">Reference proteome</keyword>
<dbReference type="Gene3D" id="6.10.280.50">
    <property type="match status" value="1"/>
</dbReference>
<evidence type="ECO:0008006" key="3">
    <source>
        <dbReference type="Google" id="ProtNLM"/>
    </source>
</evidence>
<dbReference type="InterPro" id="IPR007420">
    <property type="entry name" value="DUF465"/>
</dbReference>
<dbReference type="RefSeq" id="WP_040451743.1">
    <property type="nucleotide sequence ID" value="NZ_CXWD01000004.1"/>
</dbReference>
<dbReference type="InterPro" id="IPR038444">
    <property type="entry name" value="DUF465_sf"/>
</dbReference>
<accession>A0A0M6ZZE3</accession>
<reference evidence="2" key="1">
    <citation type="submission" date="2015-07" db="EMBL/GenBank/DDBJ databases">
        <authorList>
            <person name="Rodrigo-Torres Lidia"/>
            <person name="Arahal R.David."/>
        </authorList>
    </citation>
    <scope>NUCLEOTIDE SEQUENCE [LARGE SCALE GENOMIC DNA]</scope>
    <source>
        <strain evidence="2">CECT 5112</strain>
    </source>
</reference>
<dbReference type="OrthoDB" id="1263265at2"/>